<dbReference type="Pfam" id="PF02709">
    <property type="entry name" value="Glyco_transf_7C"/>
    <property type="match status" value="1"/>
</dbReference>
<evidence type="ECO:0000256" key="3">
    <source>
        <dbReference type="ARBA" id="ARBA00022679"/>
    </source>
</evidence>
<feature type="domain" description="Glycosyltransferase 2-like" evidence="4">
    <location>
        <begin position="305"/>
        <end position="432"/>
    </location>
</feature>
<dbReference type="Proteomes" id="UP000319040">
    <property type="component" value="Unassembled WGS sequence"/>
</dbReference>
<accession>A0A521DGY5</accession>
<evidence type="ECO:0000313" key="7">
    <source>
        <dbReference type="Proteomes" id="UP000319040"/>
    </source>
</evidence>
<dbReference type="AlphaFoldDB" id="A0A521DGY5"/>
<feature type="domain" description="Galactosyltransferase C-terminal" evidence="5">
    <location>
        <begin position="166"/>
        <end position="211"/>
    </location>
</feature>
<dbReference type="GO" id="GO:0016757">
    <property type="term" value="F:glycosyltransferase activity"/>
    <property type="evidence" value="ECO:0007669"/>
    <property type="project" value="UniProtKB-KW"/>
</dbReference>
<dbReference type="SUPFAM" id="SSF53448">
    <property type="entry name" value="Nucleotide-diphospho-sugar transferases"/>
    <property type="match status" value="2"/>
</dbReference>
<keyword evidence="3 6" id="KW-0808">Transferase</keyword>
<evidence type="ECO:0000256" key="2">
    <source>
        <dbReference type="ARBA" id="ARBA00022676"/>
    </source>
</evidence>
<gene>
    <name evidence="6" type="ORF">SAMN06265379_105177</name>
</gene>
<name>A0A521DGY5_SACCC</name>
<organism evidence="6 7">
    <name type="scientific">Saccharicrinis carchari</name>
    <dbReference type="NCBI Taxonomy" id="1168039"/>
    <lineage>
        <taxon>Bacteria</taxon>
        <taxon>Pseudomonadati</taxon>
        <taxon>Bacteroidota</taxon>
        <taxon>Bacteroidia</taxon>
        <taxon>Marinilabiliales</taxon>
        <taxon>Marinilabiliaceae</taxon>
        <taxon>Saccharicrinis</taxon>
    </lineage>
</organism>
<keyword evidence="2" id="KW-0328">Glycosyltransferase</keyword>
<dbReference type="InterPro" id="IPR029044">
    <property type="entry name" value="Nucleotide-diphossugar_trans"/>
</dbReference>
<evidence type="ECO:0000256" key="1">
    <source>
        <dbReference type="ARBA" id="ARBA00006739"/>
    </source>
</evidence>
<comment type="similarity">
    <text evidence="1">Belongs to the glycosyltransferase 2 family.</text>
</comment>
<evidence type="ECO:0000259" key="4">
    <source>
        <dbReference type="Pfam" id="PF00535"/>
    </source>
</evidence>
<protein>
    <submittedName>
        <fullName evidence="6">Glycosyl transferase family 2</fullName>
    </submittedName>
</protein>
<dbReference type="PANTHER" id="PTHR43179:SF12">
    <property type="entry name" value="GALACTOFURANOSYLTRANSFERASE GLFT2"/>
    <property type="match status" value="1"/>
</dbReference>
<dbReference type="CDD" id="cd00761">
    <property type="entry name" value="Glyco_tranf_GTA_type"/>
    <property type="match status" value="1"/>
</dbReference>
<dbReference type="OrthoDB" id="6307329at2"/>
<evidence type="ECO:0000313" key="6">
    <source>
        <dbReference type="EMBL" id="SMO70979.1"/>
    </source>
</evidence>
<dbReference type="InterPro" id="IPR001173">
    <property type="entry name" value="Glyco_trans_2-like"/>
</dbReference>
<reference evidence="6 7" key="1">
    <citation type="submission" date="2017-05" db="EMBL/GenBank/DDBJ databases">
        <authorList>
            <person name="Varghese N."/>
            <person name="Submissions S."/>
        </authorList>
    </citation>
    <scope>NUCLEOTIDE SEQUENCE [LARGE SCALE GENOMIC DNA]</scope>
    <source>
        <strain evidence="6 7">DSM 27040</strain>
    </source>
</reference>
<proteinExistence type="inferred from homology"/>
<keyword evidence="7" id="KW-1185">Reference proteome</keyword>
<sequence>MNSKKKSYRAIQQFNQSVAHNFEVSVVMSFYRKLGAFKKVLPKNAPYLQRNGIEVLVVMDEPTEQEGLLELIKNYPFINWKVIVNTQPHEPRNHAPVLNVGIRHATKKYILISDPEVEFHTDVIFQLRQLLENYPGHYATGTVAFVENNSQVTPHNLHQFDWMHYGSLMVEKTAMEQIGAFDEQFKVWGGEDDNIRRRLHMAGIKQLKVPHAKSLHREEKLMMKERFAKTNSFSAKELKTFYYPVRAKVNGNSWGREFNKVVYDWQNNIYAEEMCRKYLEGFMEHEIKDPAVFTKKHKKLLLCQAYNETEFMPGFLKDMTKYFDGIIVLDDESTDDTWELAQHDKILLKAKKKRDGFNDLENRNILLNLASFFKAEWLCFMDIDERFDKRFVDFAAFEDDPKVDVVAFSGVYLWGNKDIYKGLPYSDKGVLKIYRMFRPIGHASISTHKKKLHFAACPYFKNILISKVLFKDHGSLKESNRVKKHRMYIEEDKNQDLPGYDYLLDDTSNLYELDKIKLT</sequence>
<feature type="domain" description="Glycosyltransferase 2-like" evidence="4">
    <location>
        <begin position="25"/>
        <end position="159"/>
    </location>
</feature>
<dbReference type="Pfam" id="PF00535">
    <property type="entry name" value="Glycos_transf_2"/>
    <property type="match status" value="2"/>
</dbReference>
<dbReference type="EMBL" id="FXTB01000005">
    <property type="protein sequence ID" value="SMO70979.1"/>
    <property type="molecule type" value="Genomic_DNA"/>
</dbReference>
<evidence type="ECO:0000259" key="5">
    <source>
        <dbReference type="Pfam" id="PF02709"/>
    </source>
</evidence>
<dbReference type="PANTHER" id="PTHR43179">
    <property type="entry name" value="RHAMNOSYLTRANSFERASE WBBL"/>
    <property type="match status" value="1"/>
</dbReference>
<dbReference type="InterPro" id="IPR027791">
    <property type="entry name" value="Galactosyl_T_C"/>
</dbReference>
<dbReference type="Gene3D" id="3.90.550.10">
    <property type="entry name" value="Spore Coat Polysaccharide Biosynthesis Protein SpsA, Chain A"/>
    <property type="match status" value="2"/>
</dbReference>
<dbReference type="RefSeq" id="WP_142533626.1">
    <property type="nucleotide sequence ID" value="NZ_FXTB01000005.1"/>
</dbReference>